<name>A0A0A9F465_ARUDO</name>
<protein>
    <submittedName>
        <fullName evidence="1">Uncharacterized protein</fullName>
    </submittedName>
</protein>
<sequence>MDPTFLVAANLDRVWNPRSLGTSVGDNSDSFVIISLSVHNGPVRVLLLSGIWSVSTSLLG</sequence>
<dbReference type="AlphaFoldDB" id="A0A0A9F465"/>
<dbReference type="EMBL" id="GBRH01190804">
    <property type="protein sequence ID" value="JAE07092.1"/>
    <property type="molecule type" value="Transcribed_RNA"/>
</dbReference>
<accession>A0A0A9F465</accession>
<proteinExistence type="predicted"/>
<reference evidence="1" key="1">
    <citation type="submission" date="2014-09" db="EMBL/GenBank/DDBJ databases">
        <authorList>
            <person name="Magalhaes I.L.F."/>
            <person name="Oliveira U."/>
            <person name="Santos F.R."/>
            <person name="Vidigal T.H.D.A."/>
            <person name="Brescovit A.D."/>
            <person name="Santos A.J."/>
        </authorList>
    </citation>
    <scope>NUCLEOTIDE SEQUENCE</scope>
    <source>
        <tissue evidence="1">Shoot tissue taken approximately 20 cm above the soil surface</tissue>
    </source>
</reference>
<organism evidence="1">
    <name type="scientific">Arundo donax</name>
    <name type="common">Giant reed</name>
    <name type="synonym">Donax arundinaceus</name>
    <dbReference type="NCBI Taxonomy" id="35708"/>
    <lineage>
        <taxon>Eukaryota</taxon>
        <taxon>Viridiplantae</taxon>
        <taxon>Streptophyta</taxon>
        <taxon>Embryophyta</taxon>
        <taxon>Tracheophyta</taxon>
        <taxon>Spermatophyta</taxon>
        <taxon>Magnoliopsida</taxon>
        <taxon>Liliopsida</taxon>
        <taxon>Poales</taxon>
        <taxon>Poaceae</taxon>
        <taxon>PACMAD clade</taxon>
        <taxon>Arundinoideae</taxon>
        <taxon>Arundineae</taxon>
        <taxon>Arundo</taxon>
    </lineage>
</organism>
<evidence type="ECO:0000313" key="1">
    <source>
        <dbReference type="EMBL" id="JAE07092.1"/>
    </source>
</evidence>
<reference evidence="1" key="2">
    <citation type="journal article" date="2015" name="Data Brief">
        <title>Shoot transcriptome of the giant reed, Arundo donax.</title>
        <authorList>
            <person name="Barrero R.A."/>
            <person name="Guerrero F.D."/>
            <person name="Moolhuijzen P."/>
            <person name="Goolsby J.A."/>
            <person name="Tidwell J."/>
            <person name="Bellgard S.E."/>
            <person name="Bellgard M.I."/>
        </authorList>
    </citation>
    <scope>NUCLEOTIDE SEQUENCE</scope>
    <source>
        <tissue evidence="1">Shoot tissue taken approximately 20 cm above the soil surface</tissue>
    </source>
</reference>